<name>A0A2S7KLU1_9FLAO</name>
<keyword evidence="3" id="KW-1185">Reference proteome</keyword>
<comment type="caution">
    <text evidence="2">The sequence shown here is derived from an EMBL/GenBank/DDBJ whole genome shotgun (WGS) entry which is preliminary data.</text>
</comment>
<keyword evidence="1" id="KW-0472">Membrane</keyword>
<gene>
    <name evidence="2" type="ORF">BST85_00785</name>
</gene>
<accession>A0A2S7KLU1</accession>
<evidence type="ECO:0000313" key="2">
    <source>
        <dbReference type="EMBL" id="PQB03595.1"/>
    </source>
</evidence>
<reference evidence="2 3" key="1">
    <citation type="submission" date="2016-11" db="EMBL/GenBank/DDBJ databases">
        <title>Trade-off between light-utilization and light-protection in marine flavobacteria.</title>
        <authorList>
            <person name="Kumagai Y."/>
        </authorList>
    </citation>
    <scope>NUCLEOTIDE SEQUENCE [LARGE SCALE GENOMIC DNA]</scope>
    <source>
        <strain evidence="2 3">NBRC 107741</strain>
    </source>
</reference>
<organism evidence="2 3">
    <name type="scientific">Aureitalea marina</name>
    <dbReference type="NCBI Taxonomy" id="930804"/>
    <lineage>
        <taxon>Bacteria</taxon>
        <taxon>Pseudomonadati</taxon>
        <taxon>Bacteroidota</taxon>
        <taxon>Flavobacteriia</taxon>
        <taxon>Flavobacteriales</taxon>
        <taxon>Flavobacteriaceae</taxon>
        <taxon>Aureitalea</taxon>
    </lineage>
</organism>
<dbReference type="OrthoDB" id="1365379at2"/>
<dbReference type="Proteomes" id="UP000239800">
    <property type="component" value="Unassembled WGS sequence"/>
</dbReference>
<keyword evidence="1" id="KW-1133">Transmembrane helix</keyword>
<dbReference type="EMBL" id="MQUB01000001">
    <property type="protein sequence ID" value="PQB03595.1"/>
    <property type="molecule type" value="Genomic_DNA"/>
</dbReference>
<evidence type="ECO:0000313" key="3">
    <source>
        <dbReference type="Proteomes" id="UP000239800"/>
    </source>
</evidence>
<dbReference type="AlphaFoldDB" id="A0A2S7KLU1"/>
<proteinExistence type="predicted"/>
<feature type="transmembrane region" description="Helical" evidence="1">
    <location>
        <begin position="89"/>
        <end position="113"/>
    </location>
</feature>
<feature type="transmembrane region" description="Helical" evidence="1">
    <location>
        <begin position="39"/>
        <end position="65"/>
    </location>
</feature>
<protein>
    <recommendedName>
        <fullName evidence="4">Glycerophosphoryl diester phosphodiesterase membrane domain-containing protein</fullName>
    </recommendedName>
</protein>
<feature type="transmembrane region" description="Helical" evidence="1">
    <location>
        <begin position="204"/>
        <end position="237"/>
    </location>
</feature>
<evidence type="ECO:0000256" key="1">
    <source>
        <dbReference type="SAM" id="Phobius"/>
    </source>
</evidence>
<feature type="transmembrane region" description="Helical" evidence="1">
    <location>
        <begin position="155"/>
        <end position="184"/>
    </location>
</feature>
<dbReference type="RefSeq" id="WP_104811518.1">
    <property type="nucleotide sequence ID" value="NZ_MQUB01000001.1"/>
</dbReference>
<evidence type="ECO:0008006" key="4">
    <source>
        <dbReference type="Google" id="ProtNLM"/>
    </source>
</evidence>
<keyword evidence="1" id="KW-0812">Transmembrane</keyword>
<sequence length="254" mass="28602">MELVNASLSDRIEQAKSVDFGAILGGSFEFFGKVWIQGFYHALISAALVILIAPLIYIPLIPFFVEAFDGYEYAVGDDLGSTFFQGFTLIYWIGYGFLVFVLSIFMQAINFAVISHYYRVMRKIDDEQAEDAGGYLDDIKVNFRKLMLLSLTTTAIALLAGLLCYLPLLYVIVPIQLLIPLYAFNRDASASELINSSFKLGNKYWLTVFGLIIISQFLAQLGVILCVIGLFFTVNFVHVPIYLFYRDSVGFDQE</sequence>